<feature type="region of interest" description="Disordered" evidence="1">
    <location>
        <begin position="1"/>
        <end position="28"/>
    </location>
</feature>
<dbReference type="Pfam" id="PF00583">
    <property type="entry name" value="Acetyltransf_1"/>
    <property type="match status" value="1"/>
</dbReference>
<dbReference type="GO" id="GO:0006048">
    <property type="term" value="P:UDP-N-acetylglucosamine biosynthetic process"/>
    <property type="evidence" value="ECO:0007669"/>
    <property type="project" value="UniProtKB-UniPathway"/>
</dbReference>
<proteinExistence type="predicted"/>
<dbReference type="Proteomes" id="UP000310158">
    <property type="component" value="Unassembled WGS sequence"/>
</dbReference>
<name>A0A4S4LWA3_9AGAM</name>
<dbReference type="SUPFAM" id="SSF55729">
    <property type="entry name" value="Acyl-CoA N-acyltransferases (Nat)"/>
    <property type="match status" value="1"/>
</dbReference>
<dbReference type="UniPathway" id="UPA00113">
    <property type="reaction ID" value="UER00529"/>
</dbReference>
<sequence>MEGLRPPAHELVVLSPTHPEDVDDDGDPEARASLKLRLQCYAVRISVFVHEQRFPLDVEIDAIDATATHFLLRLVPSLEPIGTIRAYRPPGATHYKLSRLAVLKEHRRFRFGRALVLALHEWVRNDARAHASQGLVTVVSHSQIPVKGFYAKFGYTPESQGEEFDEDGAPHQKMIARLPLSD</sequence>
<dbReference type="InterPro" id="IPR016181">
    <property type="entry name" value="Acyl_CoA_acyltransferase"/>
</dbReference>
<evidence type="ECO:0000256" key="1">
    <source>
        <dbReference type="SAM" id="MobiDB-lite"/>
    </source>
</evidence>
<organism evidence="3 4">
    <name type="scientific">Bondarzewia mesenterica</name>
    <dbReference type="NCBI Taxonomy" id="1095465"/>
    <lineage>
        <taxon>Eukaryota</taxon>
        <taxon>Fungi</taxon>
        <taxon>Dikarya</taxon>
        <taxon>Basidiomycota</taxon>
        <taxon>Agaricomycotina</taxon>
        <taxon>Agaricomycetes</taxon>
        <taxon>Russulales</taxon>
        <taxon>Bondarzewiaceae</taxon>
        <taxon>Bondarzewia</taxon>
    </lineage>
</organism>
<reference evidence="3 4" key="1">
    <citation type="submission" date="2019-02" db="EMBL/GenBank/DDBJ databases">
        <title>Genome sequencing of the rare red list fungi Bondarzewia mesenterica.</title>
        <authorList>
            <person name="Buettner E."/>
            <person name="Kellner H."/>
        </authorList>
    </citation>
    <scope>NUCLEOTIDE SEQUENCE [LARGE SCALE GENOMIC DNA]</scope>
    <source>
        <strain evidence="3 4">DSM 108281</strain>
    </source>
</reference>
<dbReference type="PROSITE" id="PS51186">
    <property type="entry name" value="GNAT"/>
    <property type="match status" value="1"/>
</dbReference>
<dbReference type="CDD" id="cd04301">
    <property type="entry name" value="NAT_SF"/>
    <property type="match status" value="1"/>
</dbReference>
<protein>
    <recommendedName>
        <fullName evidence="2">N-acetyltransferase domain-containing protein</fullName>
    </recommendedName>
</protein>
<dbReference type="AlphaFoldDB" id="A0A4S4LWA3"/>
<dbReference type="OrthoDB" id="329272at2759"/>
<comment type="caution">
    <text evidence="3">The sequence shown here is derived from an EMBL/GenBank/DDBJ whole genome shotgun (WGS) entry which is preliminary data.</text>
</comment>
<dbReference type="Gene3D" id="3.40.630.30">
    <property type="match status" value="1"/>
</dbReference>
<gene>
    <name evidence="3" type="ORF">EW146_g4231</name>
</gene>
<accession>A0A4S4LWA3</accession>
<evidence type="ECO:0000313" key="3">
    <source>
        <dbReference type="EMBL" id="THH16417.1"/>
    </source>
</evidence>
<dbReference type="EMBL" id="SGPL01000159">
    <property type="protein sequence ID" value="THH16417.1"/>
    <property type="molecule type" value="Genomic_DNA"/>
</dbReference>
<evidence type="ECO:0000313" key="4">
    <source>
        <dbReference type="Proteomes" id="UP000310158"/>
    </source>
</evidence>
<feature type="domain" description="N-acetyltransferase" evidence="2">
    <location>
        <begin position="28"/>
        <end position="179"/>
    </location>
</feature>
<dbReference type="GO" id="GO:0016747">
    <property type="term" value="F:acyltransferase activity, transferring groups other than amino-acyl groups"/>
    <property type="evidence" value="ECO:0007669"/>
    <property type="project" value="InterPro"/>
</dbReference>
<dbReference type="InterPro" id="IPR000182">
    <property type="entry name" value="GNAT_dom"/>
</dbReference>
<evidence type="ECO:0000259" key="2">
    <source>
        <dbReference type="PROSITE" id="PS51186"/>
    </source>
</evidence>
<keyword evidence="4" id="KW-1185">Reference proteome</keyword>